<keyword evidence="2" id="KW-0472">Membrane</keyword>
<dbReference type="PANTHER" id="PTHR24260">
    <property type="match status" value="1"/>
</dbReference>
<accession>A0A2T0S4B1</accession>
<name>A0A2T0S4B1_9ACTN</name>
<feature type="chain" id="PRO_5015461294" evidence="3">
    <location>
        <begin position="29"/>
        <end position="334"/>
    </location>
</feature>
<dbReference type="Pfam" id="PF00089">
    <property type="entry name" value="Trypsin"/>
    <property type="match status" value="1"/>
</dbReference>
<evidence type="ECO:0000313" key="5">
    <source>
        <dbReference type="EMBL" id="PRY28259.1"/>
    </source>
</evidence>
<feature type="transmembrane region" description="Helical" evidence="2">
    <location>
        <begin position="298"/>
        <end position="316"/>
    </location>
</feature>
<evidence type="ECO:0000313" key="6">
    <source>
        <dbReference type="Proteomes" id="UP000239209"/>
    </source>
</evidence>
<dbReference type="PANTHER" id="PTHR24260:SF136">
    <property type="entry name" value="GH08193P-RELATED"/>
    <property type="match status" value="1"/>
</dbReference>
<feature type="signal peptide" evidence="3">
    <location>
        <begin position="1"/>
        <end position="28"/>
    </location>
</feature>
<dbReference type="SUPFAM" id="SSF50494">
    <property type="entry name" value="Trypsin-like serine proteases"/>
    <property type="match status" value="1"/>
</dbReference>
<comment type="caution">
    <text evidence="5">The sequence shown here is derived from an EMBL/GenBank/DDBJ whole genome shotgun (WGS) entry which is preliminary data.</text>
</comment>
<dbReference type="PRINTS" id="PR00722">
    <property type="entry name" value="CHYMOTRYPSIN"/>
</dbReference>
<dbReference type="Proteomes" id="UP000239209">
    <property type="component" value="Unassembled WGS sequence"/>
</dbReference>
<proteinExistence type="predicted"/>
<dbReference type="AlphaFoldDB" id="A0A2T0S4B1"/>
<reference evidence="5 6" key="1">
    <citation type="submission" date="2018-03" db="EMBL/GenBank/DDBJ databases">
        <title>Genomic Encyclopedia of Archaeal and Bacterial Type Strains, Phase II (KMG-II): from individual species to whole genera.</title>
        <authorList>
            <person name="Goeker M."/>
        </authorList>
    </citation>
    <scope>NUCLEOTIDE SEQUENCE [LARGE SCALE GENOMIC DNA]</scope>
    <source>
        <strain evidence="5 6">DSM 45348</strain>
    </source>
</reference>
<evidence type="ECO:0000256" key="2">
    <source>
        <dbReference type="SAM" id="Phobius"/>
    </source>
</evidence>
<dbReference type="InterPro" id="IPR043504">
    <property type="entry name" value="Peptidase_S1_PA_chymotrypsin"/>
</dbReference>
<evidence type="ECO:0000256" key="1">
    <source>
        <dbReference type="SAM" id="MobiDB-lite"/>
    </source>
</evidence>
<dbReference type="PROSITE" id="PS50240">
    <property type="entry name" value="TRYPSIN_DOM"/>
    <property type="match status" value="1"/>
</dbReference>
<dbReference type="InterPro" id="IPR051333">
    <property type="entry name" value="CLIP_Serine_Protease"/>
</dbReference>
<gene>
    <name evidence="5" type="ORF">CLV70_10851</name>
</gene>
<dbReference type="InterPro" id="IPR009003">
    <property type="entry name" value="Peptidase_S1_PA"/>
</dbReference>
<evidence type="ECO:0000259" key="4">
    <source>
        <dbReference type="PROSITE" id="PS50240"/>
    </source>
</evidence>
<keyword evidence="6" id="KW-1185">Reference proteome</keyword>
<dbReference type="GO" id="GO:0004252">
    <property type="term" value="F:serine-type endopeptidase activity"/>
    <property type="evidence" value="ECO:0007669"/>
    <property type="project" value="InterPro"/>
</dbReference>
<feature type="region of interest" description="Disordered" evidence="1">
    <location>
        <begin position="256"/>
        <end position="288"/>
    </location>
</feature>
<dbReference type="SMART" id="SM00020">
    <property type="entry name" value="Tryp_SPc"/>
    <property type="match status" value="1"/>
</dbReference>
<dbReference type="OrthoDB" id="9815928at2"/>
<dbReference type="EMBL" id="PVZG01000008">
    <property type="protein sequence ID" value="PRY28259.1"/>
    <property type="molecule type" value="Genomic_DNA"/>
</dbReference>
<feature type="domain" description="Peptidase S1" evidence="4">
    <location>
        <begin position="29"/>
        <end position="254"/>
    </location>
</feature>
<keyword evidence="2" id="KW-0812">Transmembrane</keyword>
<dbReference type="PROSITE" id="PS00134">
    <property type="entry name" value="TRYPSIN_HIS"/>
    <property type="match status" value="1"/>
</dbReference>
<feature type="region of interest" description="Disordered" evidence="1">
    <location>
        <begin position="142"/>
        <end position="169"/>
    </location>
</feature>
<keyword evidence="3" id="KW-0732">Signal</keyword>
<dbReference type="Gene3D" id="2.40.10.10">
    <property type="entry name" value="Trypsin-like serine proteases"/>
    <property type="match status" value="1"/>
</dbReference>
<dbReference type="InterPro" id="IPR018114">
    <property type="entry name" value="TRYPSIN_HIS"/>
</dbReference>
<sequence>MDTKSTKLLLAILVLCGLVILPGTAAHAVANGETVADGEYRFAVKLTMTGIPTAGGGRRNSSCSGGLISPRWVLTAGHCFRDTRDRHVSRPVARKTTVTVGRADLDSDDGQVATVVAVRQSKTADIALAKLDRPITGITPLKLSRSRPQTGDKVRLTGFGLLDGDDTEEPRRMQTGRFKVTSVDDTLIGLAGTSPRKDTSPCKHDSGGPYFTEKADGTAVVVAVVSTGPTCPHRGADLGSRIDTAAQWITSIVGKDLVVPPRPKPSSSRGPSAGGGGNAAAPKAPPATDLAGFSTQEVGVSAGVVLAAGLIGVLALRRRKRAPRGGSHRSRALR</sequence>
<keyword evidence="2" id="KW-1133">Transmembrane helix</keyword>
<organism evidence="5 6">
    <name type="scientific">Pseudosporangium ferrugineum</name>
    <dbReference type="NCBI Taxonomy" id="439699"/>
    <lineage>
        <taxon>Bacteria</taxon>
        <taxon>Bacillati</taxon>
        <taxon>Actinomycetota</taxon>
        <taxon>Actinomycetes</taxon>
        <taxon>Micromonosporales</taxon>
        <taxon>Micromonosporaceae</taxon>
        <taxon>Pseudosporangium</taxon>
    </lineage>
</organism>
<protein>
    <submittedName>
        <fullName evidence="5">Trypsin</fullName>
    </submittedName>
</protein>
<dbReference type="InterPro" id="IPR001254">
    <property type="entry name" value="Trypsin_dom"/>
</dbReference>
<evidence type="ECO:0000256" key="3">
    <source>
        <dbReference type="SAM" id="SignalP"/>
    </source>
</evidence>
<dbReference type="InterPro" id="IPR001314">
    <property type="entry name" value="Peptidase_S1A"/>
</dbReference>
<dbReference type="RefSeq" id="WP_106127715.1">
    <property type="nucleotide sequence ID" value="NZ_PVZG01000008.1"/>
</dbReference>
<dbReference type="GO" id="GO:0006508">
    <property type="term" value="P:proteolysis"/>
    <property type="evidence" value="ECO:0007669"/>
    <property type="project" value="InterPro"/>
</dbReference>